<name>A0ABD3DEY1_9LAMI</name>
<evidence type="ECO:0000313" key="2">
    <source>
        <dbReference type="EMBL" id="KAL3640698.1"/>
    </source>
</evidence>
<sequence length="33" mass="3185">MLELISSSGGVAPGPASSAEYVADAPASAPAYF</sequence>
<dbReference type="Proteomes" id="UP001632038">
    <property type="component" value="Unassembled WGS sequence"/>
</dbReference>
<dbReference type="EMBL" id="JAVIJP010000017">
    <property type="protein sequence ID" value="KAL3640698.1"/>
    <property type="molecule type" value="Genomic_DNA"/>
</dbReference>
<feature type="region of interest" description="Disordered" evidence="1">
    <location>
        <begin position="1"/>
        <end position="20"/>
    </location>
</feature>
<comment type="caution">
    <text evidence="2">The sequence shown here is derived from an EMBL/GenBank/DDBJ whole genome shotgun (WGS) entry which is preliminary data.</text>
</comment>
<evidence type="ECO:0000256" key="1">
    <source>
        <dbReference type="SAM" id="MobiDB-lite"/>
    </source>
</evidence>
<protein>
    <submittedName>
        <fullName evidence="2">Uncharacterized protein</fullName>
    </submittedName>
</protein>
<dbReference type="AlphaFoldDB" id="A0ABD3DEY1"/>
<organism evidence="2 3">
    <name type="scientific">Castilleja foliolosa</name>
    <dbReference type="NCBI Taxonomy" id="1961234"/>
    <lineage>
        <taxon>Eukaryota</taxon>
        <taxon>Viridiplantae</taxon>
        <taxon>Streptophyta</taxon>
        <taxon>Embryophyta</taxon>
        <taxon>Tracheophyta</taxon>
        <taxon>Spermatophyta</taxon>
        <taxon>Magnoliopsida</taxon>
        <taxon>eudicotyledons</taxon>
        <taxon>Gunneridae</taxon>
        <taxon>Pentapetalae</taxon>
        <taxon>asterids</taxon>
        <taxon>lamiids</taxon>
        <taxon>Lamiales</taxon>
        <taxon>Orobanchaceae</taxon>
        <taxon>Pedicularideae</taxon>
        <taxon>Castillejinae</taxon>
        <taxon>Castilleja</taxon>
    </lineage>
</organism>
<accession>A0ABD3DEY1</accession>
<proteinExistence type="predicted"/>
<gene>
    <name evidence="2" type="ORF">CASFOL_015666</name>
</gene>
<reference evidence="3" key="1">
    <citation type="journal article" date="2024" name="IScience">
        <title>Strigolactones Initiate the Formation of Haustorium-like Structures in Castilleja.</title>
        <authorList>
            <person name="Buerger M."/>
            <person name="Peterson D."/>
            <person name="Chory J."/>
        </authorList>
    </citation>
    <scope>NUCLEOTIDE SEQUENCE [LARGE SCALE GENOMIC DNA]</scope>
</reference>
<evidence type="ECO:0000313" key="3">
    <source>
        <dbReference type="Proteomes" id="UP001632038"/>
    </source>
</evidence>
<keyword evidence="3" id="KW-1185">Reference proteome</keyword>
<feature type="compositionally biased region" description="Low complexity" evidence="1">
    <location>
        <begin position="1"/>
        <end position="19"/>
    </location>
</feature>